<feature type="domain" description="Aminotransferase class V" evidence="3">
    <location>
        <begin position="83"/>
        <end position="469"/>
    </location>
</feature>
<organism evidence="4 5">
    <name type="scientific">Flagellimonas olearia</name>
    <dbReference type="NCBI Taxonomy" id="552546"/>
    <lineage>
        <taxon>Bacteria</taxon>
        <taxon>Pseudomonadati</taxon>
        <taxon>Bacteroidota</taxon>
        <taxon>Flavobacteriia</taxon>
        <taxon>Flavobacteriales</taxon>
        <taxon>Flavobacteriaceae</taxon>
        <taxon>Flagellimonas</taxon>
    </lineage>
</organism>
<keyword evidence="4" id="KW-0456">Lyase</keyword>
<dbReference type="Proteomes" id="UP000290261">
    <property type="component" value="Unassembled WGS sequence"/>
</dbReference>
<evidence type="ECO:0000313" key="5">
    <source>
        <dbReference type="Proteomes" id="UP000290261"/>
    </source>
</evidence>
<evidence type="ECO:0000256" key="1">
    <source>
        <dbReference type="ARBA" id="ARBA00022898"/>
    </source>
</evidence>
<dbReference type="InterPro" id="IPR015424">
    <property type="entry name" value="PyrdxlP-dep_Trfase"/>
</dbReference>
<proteinExistence type="predicted"/>
<dbReference type="InterPro" id="IPR015422">
    <property type="entry name" value="PyrdxlP-dep_Trfase_small"/>
</dbReference>
<accession>A0A444VHX9</accession>
<evidence type="ECO:0000259" key="3">
    <source>
        <dbReference type="Pfam" id="PF00266"/>
    </source>
</evidence>
<name>A0A444VHX9_9FLAO</name>
<evidence type="ECO:0000256" key="2">
    <source>
        <dbReference type="SAM" id="MobiDB-lite"/>
    </source>
</evidence>
<dbReference type="GO" id="GO:0016829">
    <property type="term" value="F:lyase activity"/>
    <property type="evidence" value="ECO:0007669"/>
    <property type="project" value="UniProtKB-KW"/>
</dbReference>
<sequence>MQPNTLNRSDSTKGHLDDIKRQQQERTLSTRTLEQYFEPFRRNIIGGALKVDTHNGRTAMIYADWTASGRMYWPIEETLLYKIHPYVANTHTEASLCGATMTLAYKEAKRQIKAHVNASDDDVLIPCGTGMTGALAKLQRLMGLVVPEHHGERPKLDPGKRPVVFISQMEHHSNHTSWLETICDVVLIPQTNDSEMDLRTLGRYLGEFEGRPIIVSITACSNVTGVETPYHTIAGMAHAHGGLCFVDFAASAPYVDIDMHPSENHALDAITFSPHKFLGGPGSSGILIFNKKLYHKKVPDIPGGGTVTFTDPWGNHSYKPDIEEREDGGTPGFLQTIRTAMVIKLKEAMGTTHIRQREQEINEQVFTYLEKIEGLRILASGHKYRLSIFSFTIQGLHYDLVTRVLSDRFGIQARGGCSCAGTYGHYLMDIDPSASEKIQKKSRLGCSLDRPGWVRISFHPTQTDKEVAQVCHAIRLIAQKGHGWAKDYKKTKDGHIPKNPVDQIKIPIKDWFESPFLPDLKVNFT</sequence>
<dbReference type="InterPro" id="IPR000192">
    <property type="entry name" value="Aminotrans_V_dom"/>
</dbReference>
<evidence type="ECO:0000313" key="4">
    <source>
        <dbReference type="EMBL" id="RYC50371.1"/>
    </source>
</evidence>
<reference evidence="4 5" key="1">
    <citation type="submission" date="2014-04" db="EMBL/GenBank/DDBJ databases">
        <title>Whole genome of Muricauda olearia.</title>
        <authorList>
            <person name="Zhang X.-H."/>
            <person name="Tang K."/>
        </authorList>
    </citation>
    <scope>NUCLEOTIDE SEQUENCE [LARGE SCALE GENOMIC DNA]</scope>
    <source>
        <strain evidence="4 5">Th120</strain>
    </source>
</reference>
<feature type="compositionally biased region" description="Basic and acidic residues" evidence="2">
    <location>
        <begin position="10"/>
        <end position="22"/>
    </location>
</feature>
<dbReference type="PANTHER" id="PTHR43586">
    <property type="entry name" value="CYSTEINE DESULFURASE"/>
    <property type="match status" value="1"/>
</dbReference>
<gene>
    <name evidence="4" type="ORF">DN53_05455</name>
</gene>
<dbReference type="Gene3D" id="3.40.640.10">
    <property type="entry name" value="Type I PLP-dependent aspartate aminotransferase-like (Major domain)"/>
    <property type="match status" value="1"/>
</dbReference>
<dbReference type="Gene3D" id="3.90.1150.10">
    <property type="entry name" value="Aspartate Aminotransferase, domain 1"/>
    <property type="match status" value="1"/>
</dbReference>
<dbReference type="AlphaFoldDB" id="A0A444VHX9"/>
<dbReference type="PANTHER" id="PTHR43586:SF8">
    <property type="entry name" value="CYSTEINE DESULFURASE 1, CHLOROPLASTIC"/>
    <property type="match status" value="1"/>
</dbReference>
<protein>
    <submittedName>
        <fullName evidence="4">Selenocysteine lyase</fullName>
    </submittedName>
</protein>
<dbReference type="SUPFAM" id="SSF53383">
    <property type="entry name" value="PLP-dependent transferases"/>
    <property type="match status" value="1"/>
</dbReference>
<keyword evidence="5" id="KW-1185">Reference proteome</keyword>
<dbReference type="RefSeq" id="WP_129655958.1">
    <property type="nucleotide sequence ID" value="NZ_ML142914.1"/>
</dbReference>
<comment type="caution">
    <text evidence="4">The sequence shown here is derived from an EMBL/GenBank/DDBJ whole genome shotgun (WGS) entry which is preliminary data.</text>
</comment>
<dbReference type="EMBL" id="JJMP01000010">
    <property type="protein sequence ID" value="RYC50371.1"/>
    <property type="molecule type" value="Genomic_DNA"/>
</dbReference>
<feature type="region of interest" description="Disordered" evidence="2">
    <location>
        <begin position="1"/>
        <end position="22"/>
    </location>
</feature>
<dbReference type="Pfam" id="PF00266">
    <property type="entry name" value="Aminotran_5"/>
    <property type="match status" value="1"/>
</dbReference>
<keyword evidence="1" id="KW-0663">Pyridoxal phosphate</keyword>
<dbReference type="InterPro" id="IPR015421">
    <property type="entry name" value="PyrdxlP-dep_Trfase_major"/>
</dbReference>